<dbReference type="Pfam" id="PF00126">
    <property type="entry name" value="HTH_1"/>
    <property type="match status" value="1"/>
</dbReference>
<keyword evidence="3" id="KW-0238">DNA-binding</keyword>
<dbReference type="Proteomes" id="UP001589776">
    <property type="component" value="Unassembled WGS sequence"/>
</dbReference>
<dbReference type="PRINTS" id="PR00039">
    <property type="entry name" value="HTHLYSR"/>
</dbReference>
<dbReference type="PANTHER" id="PTHR30419:SF8">
    <property type="entry name" value="NITROGEN ASSIMILATION TRANSCRIPTIONAL ACTIVATOR-RELATED"/>
    <property type="match status" value="1"/>
</dbReference>
<dbReference type="RefSeq" id="WP_377468400.1">
    <property type="nucleotide sequence ID" value="NZ_JBHLWN010000016.1"/>
</dbReference>
<sequence length="306" mass="34445">MEVRNLRYVLEVAKQRNVTKAAETLHLTQPTLSKIIKSLEDELGVDLFDRSSKAVKLTDSGAAAMPQIQTILQAVDDLYVKLADVSELKTGRMKLGLPPVVSTVFFPRVFAEFHRLYPNIEFQIFEEGAKKIELLISEGEIDLGVVVAPVDETEFGVMPLIEEKLAVTLHVAHPLSDRTEIGLNELRADPFIMFPRGFAVREHVMKACQQQGFDPKILYESSHWDLLAEMVAENLGVSIMPGAICNKIVNPRVRTVTLVEPVIPWNLAMIWRKEKYLTYAMKRFMSLSREYVNMIAAGSSSSLNQD</sequence>
<comment type="similarity">
    <text evidence="1">Belongs to the LysR transcriptional regulatory family.</text>
</comment>
<dbReference type="PROSITE" id="PS50931">
    <property type="entry name" value="HTH_LYSR"/>
    <property type="match status" value="1"/>
</dbReference>
<keyword evidence="4" id="KW-0804">Transcription</keyword>
<dbReference type="InterPro" id="IPR000847">
    <property type="entry name" value="LysR_HTH_N"/>
</dbReference>
<comment type="caution">
    <text evidence="6">The sequence shown here is derived from an EMBL/GenBank/DDBJ whole genome shotgun (WGS) entry which is preliminary data.</text>
</comment>
<dbReference type="Gene3D" id="1.10.10.10">
    <property type="entry name" value="Winged helix-like DNA-binding domain superfamily/Winged helix DNA-binding domain"/>
    <property type="match status" value="1"/>
</dbReference>
<protein>
    <submittedName>
        <fullName evidence="6">LysR family transcriptional regulator</fullName>
    </submittedName>
</protein>
<dbReference type="SUPFAM" id="SSF46785">
    <property type="entry name" value="Winged helix' DNA-binding domain"/>
    <property type="match status" value="1"/>
</dbReference>
<keyword evidence="7" id="KW-1185">Reference proteome</keyword>
<evidence type="ECO:0000256" key="3">
    <source>
        <dbReference type="ARBA" id="ARBA00023125"/>
    </source>
</evidence>
<dbReference type="CDD" id="cd08438">
    <property type="entry name" value="PBP2_CidR"/>
    <property type="match status" value="1"/>
</dbReference>
<feature type="domain" description="HTH lysR-type" evidence="5">
    <location>
        <begin position="1"/>
        <end position="58"/>
    </location>
</feature>
<organism evidence="6 7">
    <name type="scientific">Paenibacillus chartarius</name>
    <dbReference type="NCBI Taxonomy" id="747481"/>
    <lineage>
        <taxon>Bacteria</taxon>
        <taxon>Bacillati</taxon>
        <taxon>Bacillota</taxon>
        <taxon>Bacilli</taxon>
        <taxon>Bacillales</taxon>
        <taxon>Paenibacillaceae</taxon>
        <taxon>Paenibacillus</taxon>
    </lineage>
</organism>
<evidence type="ECO:0000313" key="7">
    <source>
        <dbReference type="Proteomes" id="UP001589776"/>
    </source>
</evidence>
<evidence type="ECO:0000313" key="6">
    <source>
        <dbReference type="EMBL" id="MFC0211418.1"/>
    </source>
</evidence>
<evidence type="ECO:0000256" key="1">
    <source>
        <dbReference type="ARBA" id="ARBA00009437"/>
    </source>
</evidence>
<keyword evidence="2" id="KW-0805">Transcription regulation</keyword>
<evidence type="ECO:0000259" key="5">
    <source>
        <dbReference type="PROSITE" id="PS50931"/>
    </source>
</evidence>
<dbReference type="Pfam" id="PF03466">
    <property type="entry name" value="LysR_substrate"/>
    <property type="match status" value="1"/>
</dbReference>
<evidence type="ECO:0000256" key="4">
    <source>
        <dbReference type="ARBA" id="ARBA00023163"/>
    </source>
</evidence>
<dbReference type="InterPro" id="IPR005119">
    <property type="entry name" value="LysR_subst-bd"/>
</dbReference>
<reference evidence="6 7" key="1">
    <citation type="submission" date="2024-09" db="EMBL/GenBank/DDBJ databases">
        <authorList>
            <person name="Sun Q."/>
            <person name="Mori K."/>
        </authorList>
    </citation>
    <scope>NUCLEOTIDE SEQUENCE [LARGE SCALE GENOMIC DNA]</scope>
    <source>
        <strain evidence="6 7">CCM 7759</strain>
    </source>
</reference>
<dbReference type="Gene3D" id="3.40.190.290">
    <property type="match status" value="1"/>
</dbReference>
<accession>A0ABV6DFJ2</accession>
<evidence type="ECO:0000256" key="2">
    <source>
        <dbReference type="ARBA" id="ARBA00023015"/>
    </source>
</evidence>
<dbReference type="PANTHER" id="PTHR30419">
    <property type="entry name" value="HTH-TYPE TRANSCRIPTIONAL REGULATOR YBHD"/>
    <property type="match status" value="1"/>
</dbReference>
<gene>
    <name evidence="6" type="ORF">ACFFK0_02965</name>
</gene>
<dbReference type="InterPro" id="IPR036388">
    <property type="entry name" value="WH-like_DNA-bd_sf"/>
</dbReference>
<proteinExistence type="inferred from homology"/>
<name>A0ABV6DFJ2_9BACL</name>
<dbReference type="EMBL" id="JBHLWN010000016">
    <property type="protein sequence ID" value="MFC0211418.1"/>
    <property type="molecule type" value="Genomic_DNA"/>
</dbReference>
<dbReference type="InterPro" id="IPR050950">
    <property type="entry name" value="HTH-type_LysR_regulators"/>
</dbReference>
<dbReference type="SUPFAM" id="SSF53850">
    <property type="entry name" value="Periplasmic binding protein-like II"/>
    <property type="match status" value="1"/>
</dbReference>
<dbReference type="InterPro" id="IPR036390">
    <property type="entry name" value="WH_DNA-bd_sf"/>
</dbReference>